<dbReference type="InterPro" id="IPR019794">
    <property type="entry name" value="Peroxidases_AS"/>
</dbReference>
<evidence type="ECO:0000256" key="3">
    <source>
        <dbReference type="ARBA" id="ARBA00022723"/>
    </source>
</evidence>
<accession>A0A2S6FSR3</accession>
<sequence length="755" mass="82394">MSTESKCPFNHAAGGGTTNRDWWPNQLNLKILSQHSPKSDPLGGDFNYAEAFKSLDFQALKKDLTALMTDSQDWWPADFGHYGPFFIRMSWHAAGTYRTGDGRGGAGSGQQRFAPLNSWPDNVSLDKARRLLWPVKQKYGNKISWADLIVLTGNVALESMGFKTFGFSAGRADVWEPDEDVYWGSESKWLGGDTRYGKDDSKPVQPPGDVPLVAEPGRNEDSRTENGRNLENPLAAVQMGLIYVNPEGPEGEPDPVASAKDIRETFGRMAMNDEETVALIAGGHAFGKTHGAGPADHVGPEPEAAGLELQGLGWKSTFGTGKGADTITSGLEVTWTTTPTRWSNNYLENLFGFDWELTKSPAGAHQWKPKNGAGAGTIPDAFDPSKRRDPTMLTSDLALRFDPIYEPIARRFLANPDQLADAFARAWYKLIHRDMGPLSRYLGPEMPGEELLWQDPIPAVDHPLVNDSDVAGLKSKVLASGLSVSQLVSTAWAAASTFRGSDKRGGANGGRLRLAPQKSWPANQPEQLANVLAKLEGIQKEFNSGGKKISLADLIVLAGGAGVEQAAKNAGHSVTVPFSPGRTDASQEQTDVESFGFLEPIADGFRNYLKTQYRVPAEALLIDKAQLLTLSAPEMTVLLGGLRVLNTNVGQSKHGVFTQRPEALTNDFFTNLLDMGVEWKPVSDAQQEFEGRDRKTGAVKWTGTRVDLVFGSNAQLRALAEVYASADAQQKFVKDFVAAWTKVMNLDRFDLNRRI</sequence>
<evidence type="ECO:0000259" key="15">
    <source>
        <dbReference type="PROSITE" id="PS50873"/>
    </source>
</evidence>
<dbReference type="PROSITE" id="PS50873">
    <property type="entry name" value="PEROXIDASE_4"/>
    <property type="match status" value="1"/>
</dbReference>
<dbReference type="Gene3D" id="1.10.520.10">
    <property type="match status" value="2"/>
</dbReference>
<evidence type="ECO:0000256" key="10">
    <source>
        <dbReference type="ARBA" id="ARBA00067012"/>
    </source>
</evidence>
<feature type="compositionally biased region" description="Basic and acidic residues" evidence="14">
    <location>
        <begin position="217"/>
        <end position="228"/>
    </location>
</feature>
<comment type="subunit">
    <text evidence="12">Homodimer or homotetramer.</text>
</comment>
<feature type="cross-link" description="Tryptophyl-tyrosyl-methioninium (Tyr-Met) (with Trp-91)" evidence="12">
    <location>
        <begin position="243"/>
        <end position="269"/>
    </location>
</feature>
<dbReference type="FunFam" id="1.10.420.10:FF:000004">
    <property type="entry name" value="Catalase-peroxidase"/>
    <property type="match status" value="1"/>
</dbReference>
<comment type="catalytic activity">
    <reaction evidence="7 12 13">
        <text>2 H2O2 = O2 + 2 H2O</text>
        <dbReference type="Rhea" id="RHEA:20309"/>
        <dbReference type="ChEBI" id="CHEBI:15377"/>
        <dbReference type="ChEBI" id="CHEBI:15379"/>
        <dbReference type="ChEBI" id="CHEBI:16240"/>
        <dbReference type="EC" id="1.11.1.21"/>
    </reaction>
</comment>
<evidence type="ECO:0000256" key="13">
    <source>
        <dbReference type="RuleBase" id="RU003451"/>
    </source>
</evidence>
<evidence type="ECO:0000256" key="7">
    <source>
        <dbReference type="ARBA" id="ARBA00049145"/>
    </source>
</evidence>
<dbReference type="PRINTS" id="PR00460">
    <property type="entry name" value="BPEROXIDASE"/>
</dbReference>
<comment type="cofactor">
    <cofactor evidence="12">
        <name>heme b</name>
        <dbReference type="ChEBI" id="CHEBI:60344"/>
    </cofactor>
    <text evidence="12">Binds 1 heme b (iron(II)-protoporphyrin IX) group per dimer.</text>
</comment>
<keyword evidence="5 12" id="KW-0408">Iron</keyword>
<dbReference type="HAMAP" id="MF_01961">
    <property type="entry name" value="Catal_peroxid"/>
    <property type="match status" value="1"/>
</dbReference>
<dbReference type="InterPro" id="IPR010255">
    <property type="entry name" value="Haem_peroxidase_sf"/>
</dbReference>
<dbReference type="SUPFAM" id="SSF48113">
    <property type="entry name" value="Heme-dependent peroxidases"/>
    <property type="match status" value="2"/>
</dbReference>
<keyword evidence="3 12" id="KW-0479">Metal-binding</keyword>
<evidence type="ECO:0000256" key="11">
    <source>
        <dbReference type="ARBA" id="ARBA00074141"/>
    </source>
</evidence>
<name>A0A2S6FSR3_9PSED</name>
<dbReference type="PANTHER" id="PTHR30555">
    <property type="entry name" value="HYDROPEROXIDASE I, BIFUNCTIONAL CATALASE-PEROXIDASE"/>
    <property type="match status" value="1"/>
</dbReference>
<comment type="similarity">
    <text evidence="9 12 13">Belongs to the peroxidase family. Peroxidase/catalase subfamily.</text>
</comment>
<evidence type="ECO:0000256" key="9">
    <source>
        <dbReference type="ARBA" id="ARBA00060838"/>
    </source>
</evidence>
<evidence type="ECO:0000256" key="6">
    <source>
        <dbReference type="ARBA" id="ARBA00023324"/>
    </source>
</evidence>
<dbReference type="PANTHER" id="PTHR30555:SF0">
    <property type="entry name" value="CATALASE-PEROXIDASE"/>
    <property type="match status" value="1"/>
</dbReference>
<reference evidence="17" key="1">
    <citation type="submission" date="2017-06" db="EMBL/GenBank/DDBJ databases">
        <authorList>
            <person name="Furmanczyk E.M."/>
        </authorList>
    </citation>
    <scope>NUCLEOTIDE SEQUENCE [LARGE SCALE GENOMIC DNA]</scope>
    <source>
        <strain evidence="17">AP3_16</strain>
    </source>
</reference>
<dbReference type="Proteomes" id="UP000238541">
    <property type="component" value="Unassembled WGS sequence"/>
</dbReference>
<comment type="caution">
    <text evidence="12">Lacks conserved residue(s) required for the propagation of feature annotation.</text>
</comment>
<dbReference type="GO" id="GO:0070301">
    <property type="term" value="P:cellular response to hydrogen peroxide"/>
    <property type="evidence" value="ECO:0007669"/>
    <property type="project" value="TreeGrafter"/>
</dbReference>
<dbReference type="InterPro" id="IPR019793">
    <property type="entry name" value="Peroxidases_heam-ligand_BS"/>
</dbReference>
<comment type="caution">
    <text evidence="16">The sequence shown here is derived from an EMBL/GenBank/DDBJ whole genome shotgun (WGS) entry which is preliminary data.</text>
</comment>
<feature type="region of interest" description="Disordered" evidence="14">
    <location>
        <begin position="194"/>
        <end position="230"/>
    </location>
</feature>
<dbReference type="InterPro" id="IPR002016">
    <property type="entry name" value="Haem_peroxidase"/>
</dbReference>
<proteinExistence type="inferred from homology"/>
<dbReference type="Pfam" id="PF00141">
    <property type="entry name" value="peroxidase"/>
    <property type="match status" value="2"/>
</dbReference>
<dbReference type="FunFam" id="1.10.520.10:FF:000002">
    <property type="entry name" value="Catalase-peroxidase"/>
    <property type="match status" value="1"/>
</dbReference>
<dbReference type="EMBL" id="NIRS01000001">
    <property type="protein sequence ID" value="PPK40435.1"/>
    <property type="molecule type" value="Genomic_DNA"/>
</dbReference>
<feature type="binding site" description="axial binding residue" evidence="12">
    <location>
        <position position="284"/>
    </location>
    <ligand>
        <name>heme b</name>
        <dbReference type="ChEBI" id="CHEBI:60344"/>
    </ligand>
    <ligandPart>
        <name>Fe</name>
        <dbReference type="ChEBI" id="CHEBI:18248"/>
    </ligandPart>
</feature>
<evidence type="ECO:0000256" key="8">
    <source>
        <dbReference type="ARBA" id="ARBA00051651"/>
    </source>
</evidence>
<evidence type="ECO:0000313" key="16">
    <source>
        <dbReference type="EMBL" id="PPK40435.1"/>
    </source>
</evidence>
<dbReference type="PRINTS" id="PR00458">
    <property type="entry name" value="PEROXIDASE"/>
</dbReference>
<dbReference type="FunFam" id="1.10.420.10:FF:000002">
    <property type="entry name" value="Catalase-peroxidase"/>
    <property type="match status" value="1"/>
</dbReference>
<keyword evidence="2 12" id="KW-0349">Heme</keyword>
<feature type="domain" description="Plant heme peroxidase family profile" evidence="15">
    <location>
        <begin position="125"/>
        <end position="449"/>
    </location>
</feature>
<dbReference type="PROSITE" id="PS00435">
    <property type="entry name" value="PEROXIDASE_1"/>
    <property type="match status" value="1"/>
</dbReference>
<evidence type="ECO:0000256" key="4">
    <source>
        <dbReference type="ARBA" id="ARBA00023002"/>
    </source>
</evidence>
<dbReference type="CDD" id="cd00649">
    <property type="entry name" value="catalase_peroxidase_1"/>
    <property type="match status" value="1"/>
</dbReference>
<evidence type="ECO:0000256" key="14">
    <source>
        <dbReference type="SAM" id="MobiDB-lite"/>
    </source>
</evidence>
<feature type="site" description="Transition state stabilizer" evidence="12">
    <location>
        <position position="88"/>
    </location>
</feature>
<feature type="region of interest" description="Disordered" evidence="14">
    <location>
        <begin position="367"/>
        <end position="389"/>
    </location>
</feature>
<dbReference type="RefSeq" id="WP_104447621.1">
    <property type="nucleotide sequence ID" value="NZ_NIRS01000001.1"/>
</dbReference>
<evidence type="ECO:0000313" key="17">
    <source>
        <dbReference type="Proteomes" id="UP000238541"/>
    </source>
</evidence>
<dbReference type="Gene3D" id="1.10.420.10">
    <property type="entry name" value="Peroxidase, domain 2"/>
    <property type="match status" value="2"/>
</dbReference>
<dbReference type="GO" id="GO:0020037">
    <property type="term" value="F:heme binding"/>
    <property type="evidence" value="ECO:0007669"/>
    <property type="project" value="InterPro"/>
</dbReference>
<comment type="catalytic activity">
    <reaction evidence="8 12 13">
        <text>H2O2 + AH2 = A + 2 H2O</text>
        <dbReference type="Rhea" id="RHEA:30275"/>
        <dbReference type="ChEBI" id="CHEBI:13193"/>
        <dbReference type="ChEBI" id="CHEBI:15377"/>
        <dbReference type="ChEBI" id="CHEBI:16240"/>
        <dbReference type="ChEBI" id="CHEBI:17499"/>
        <dbReference type="EC" id="1.11.1.21"/>
    </reaction>
</comment>
<evidence type="ECO:0000256" key="5">
    <source>
        <dbReference type="ARBA" id="ARBA00023004"/>
    </source>
</evidence>
<keyword evidence="1 12" id="KW-0575">Peroxidase</keyword>
<organism evidence="16 17">
    <name type="scientific">Pseudomonas laurylsulfatiphila</name>
    <dbReference type="NCBI Taxonomy" id="2011015"/>
    <lineage>
        <taxon>Bacteria</taxon>
        <taxon>Pseudomonadati</taxon>
        <taxon>Pseudomonadota</taxon>
        <taxon>Gammaproteobacteria</taxon>
        <taxon>Pseudomonadales</taxon>
        <taxon>Pseudomonadaceae</taxon>
        <taxon>Pseudomonas</taxon>
    </lineage>
</organism>
<evidence type="ECO:0000256" key="12">
    <source>
        <dbReference type="HAMAP-Rule" id="MF_01961"/>
    </source>
</evidence>
<gene>
    <name evidence="12 16" type="primary">katG</name>
    <name evidence="16" type="ORF">CD175_03030</name>
</gene>
<evidence type="ECO:0000256" key="1">
    <source>
        <dbReference type="ARBA" id="ARBA00022559"/>
    </source>
</evidence>
<dbReference type="GO" id="GO:0046872">
    <property type="term" value="F:metal ion binding"/>
    <property type="evidence" value="ECO:0007669"/>
    <property type="project" value="UniProtKB-KW"/>
</dbReference>
<dbReference type="NCBIfam" id="NF011635">
    <property type="entry name" value="PRK15061.1"/>
    <property type="match status" value="1"/>
</dbReference>
<evidence type="ECO:0000256" key="2">
    <source>
        <dbReference type="ARBA" id="ARBA00022617"/>
    </source>
</evidence>
<dbReference type="AlphaFoldDB" id="A0A2S6FSR3"/>
<comment type="PTM">
    <text evidence="12">Formation of the three residue Trp-Tyr-Met cross-link is important for the catalase, but not the peroxidase activity of the enzyme.</text>
</comment>
<dbReference type="GO" id="GO:0042744">
    <property type="term" value="P:hydrogen peroxide catabolic process"/>
    <property type="evidence" value="ECO:0007669"/>
    <property type="project" value="UniProtKB-KW"/>
</dbReference>
<dbReference type="InterPro" id="IPR000763">
    <property type="entry name" value="Catalase_peroxidase"/>
</dbReference>
<keyword evidence="4 12" id="KW-0560">Oxidoreductase</keyword>
<keyword evidence="17" id="KW-1185">Reference proteome</keyword>
<dbReference type="CDD" id="cd08200">
    <property type="entry name" value="catalase_peroxidase_2"/>
    <property type="match status" value="1"/>
</dbReference>
<dbReference type="NCBIfam" id="TIGR00198">
    <property type="entry name" value="cat_per_HPI"/>
    <property type="match status" value="1"/>
</dbReference>
<feature type="active site" description="Proton acceptor" evidence="12">
    <location>
        <position position="92"/>
    </location>
</feature>
<dbReference type="PROSITE" id="PS00436">
    <property type="entry name" value="PEROXIDASE_2"/>
    <property type="match status" value="1"/>
</dbReference>
<comment type="function">
    <text evidence="12">Bifunctional enzyme with both catalase and broad-spectrum peroxidase activity.</text>
</comment>
<dbReference type="EC" id="1.11.1.21" evidence="10 12"/>
<protein>
    <recommendedName>
        <fullName evidence="11 12">Catalase-peroxidase</fullName>
        <shortName evidence="12">CP</shortName>
        <ecNumber evidence="10 12">1.11.1.21</ecNumber>
    </recommendedName>
    <alternativeName>
        <fullName evidence="12">Peroxidase/catalase</fullName>
    </alternativeName>
</protein>
<dbReference type="GO" id="GO:0004096">
    <property type="term" value="F:catalase activity"/>
    <property type="evidence" value="ECO:0007669"/>
    <property type="project" value="UniProtKB-UniRule"/>
</dbReference>
<keyword evidence="6 12" id="KW-0376">Hydrogen peroxide</keyword>
<dbReference type="GO" id="GO:0005829">
    <property type="term" value="C:cytosol"/>
    <property type="evidence" value="ECO:0007669"/>
    <property type="project" value="TreeGrafter"/>
</dbReference>